<organism evidence="2 3">
    <name type="scientific">Volvox reticuliferus</name>
    <dbReference type="NCBI Taxonomy" id="1737510"/>
    <lineage>
        <taxon>Eukaryota</taxon>
        <taxon>Viridiplantae</taxon>
        <taxon>Chlorophyta</taxon>
        <taxon>core chlorophytes</taxon>
        <taxon>Chlorophyceae</taxon>
        <taxon>CS clade</taxon>
        <taxon>Chlamydomonadales</taxon>
        <taxon>Volvocaceae</taxon>
        <taxon>Volvox</taxon>
    </lineage>
</organism>
<accession>A0A8J4CSL3</accession>
<keyword evidence="1" id="KW-1133">Transmembrane helix</keyword>
<name>A0A8J4CSL3_9CHLO</name>
<dbReference type="AlphaFoldDB" id="A0A8J4CSL3"/>
<dbReference type="EMBL" id="BNCP01000034">
    <property type="protein sequence ID" value="GIL85909.1"/>
    <property type="molecule type" value="Genomic_DNA"/>
</dbReference>
<feature type="non-terminal residue" evidence="2">
    <location>
        <position position="118"/>
    </location>
</feature>
<keyword evidence="1" id="KW-0472">Membrane</keyword>
<proteinExistence type="predicted"/>
<gene>
    <name evidence="2" type="ORF">Vretifemale_14434</name>
</gene>
<comment type="caution">
    <text evidence="2">The sequence shown here is derived from an EMBL/GenBank/DDBJ whole genome shotgun (WGS) entry which is preliminary data.</text>
</comment>
<reference evidence="2" key="1">
    <citation type="journal article" date="2021" name="Proc. Natl. Acad. Sci. U.S.A.">
        <title>Three genomes in the algal genus Volvox reveal the fate of a haploid sex-determining region after a transition to homothallism.</title>
        <authorList>
            <person name="Yamamoto K."/>
            <person name="Hamaji T."/>
            <person name="Kawai-Toyooka H."/>
            <person name="Matsuzaki R."/>
            <person name="Takahashi F."/>
            <person name="Nishimura Y."/>
            <person name="Kawachi M."/>
            <person name="Noguchi H."/>
            <person name="Minakuchi Y."/>
            <person name="Umen J.G."/>
            <person name="Toyoda A."/>
            <person name="Nozaki H."/>
        </authorList>
    </citation>
    <scope>NUCLEOTIDE SEQUENCE</scope>
    <source>
        <strain evidence="2">NIES-3786</strain>
    </source>
</reference>
<evidence type="ECO:0000256" key="1">
    <source>
        <dbReference type="SAM" id="Phobius"/>
    </source>
</evidence>
<feature type="transmembrane region" description="Helical" evidence="1">
    <location>
        <begin position="52"/>
        <end position="69"/>
    </location>
</feature>
<sequence>RLSFFPLRAWLPNLQVLSGSRSRCHLLFLPLLLSLLLQTILLLLHLEQVTPLFLFFMIFLFVWLFKFLLHLRSCPGGNSVGMCADGSSAAGSWPFLPCCRLHPLLHLFPDFVSFHCIL</sequence>
<evidence type="ECO:0000313" key="3">
    <source>
        <dbReference type="Proteomes" id="UP000747110"/>
    </source>
</evidence>
<dbReference type="Proteomes" id="UP000747110">
    <property type="component" value="Unassembled WGS sequence"/>
</dbReference>
<keyword evidence="3" id="KW-1185">Reference proteome</keyword>
<keyword evidence="1" id="KW-0812">Transmembrane</keyword>
<feature type="transmembrane region" description="Helical" evidence="1">
    <location>
        <begin position="26"/>
        <end position="46"/>
    </location>
</feature>
<protein>
    <submittedName>
        <fullName evidence="2">Uncharacterized protein</fullName>
    </submittedName>
</protein>
<evidence type="ECO:0000313" key="2">
    <source>
        <dbReference type="EMBL" id="GIL85909.1"/>
    </source>
</evidence>